<dbReference type="Proteomes" id="UP000785613">
    <property type="component" value="Unassembled WGS sequence"/>
</dbReference>
<organism evidence="1 2">
    <name type="scientific">Massilia rubra</name>
    <dbReference type="NCBI Taxonomy" id="2607910"/>
    <lineage>
        <taxon>Bacteria</taxon>
        <taxon>Pseudomonadati</taxon>
        <taxon>Pseudomonadota</taxon>
        <taxon>Betaproteobacteria</taxon>
        <taxon>Burkholderiales</taxon>
        <taxon>Oxalobacteraceae</taxon>
        <taxon>Telluria group</taxon>
        <taxon>Massilia</taxon>
    </lineage>
</organism>
<protein>
    <recommendedName>
        <fullName evidence="3">Phage tail protein</fullName>
    </recommendedName>
</protein>
<dbReference type="RefSeq" id="WP_167224991.1">
    <property type="nucleotide sequence ID" value="NZ_VUYU01000007.1"/>
</dbReference>
<evidence type="ECO:0000313" key="1">
    <source>
        <dbReference type="EMBL" id="NHZ34474.1"/>
    </source>
</evidence>
<proteinExistence type="predicted"/>
<evidence type="ECO:0008006" key="3">
    <source>
        <dbReference type="Google" id="ProtNLM"/>
    </source>
</evidence>
<sequence length="403" mass="42009">MGTASGIYKQVSYKEELTYGVQPAAAASQAVRRVTSSLDMTKDTYQSNEIRTDFQMSDFRHGQRKVGGAISGELSAKTYADFMAAALKKPFTATPAIIGATITISGVPGAYSITRAAGSFLLEGIKIGDVIRLTVGAFNAANLNKNILVTNVSALVLTCLVLNGTALASEGPIASANVTVWGKKSLIPQTGHSDKSYSIEHWYPEVPTSEVFTGCKVSKIGFSLPPTGMATCNVEFQGQNAVTNVGQYFTNPSPVTATSTMASVNGVLRVGGMTVANVTGLSVDIAAAQSGEPTVGSNTVTFQAAGRVIVTGQITATFDSTALRDAFYNESEISLYAVFTSDNTGAAEFIAFSIPRIKIGGASKDDGEKAIIQTFPFQALLNNAGGVNLATDLTTIAIQDSAA</sequence>
<reference evidence="1 2" key="1">
    <citation type="submission" date="2019-09" db="EMBL/GenBank/DDBJ databases">
        <title>Taxonomy of Antarctic Massilia spp.: description of Massilia rubra sp. nov., Massilia aquatica sp. nov., Massilia mucilaginosa sp. nov., Massilia frigida sp. nov. isolated from streams, lakes and regoliths.</title>
        <authorList>
            <person name="Holochova P."/>
            <person name="Sedlacek I."/>
            <person name="Kralova S."/>
            <person name="Maslanova I."/>
            <person name="Busse H.-J."/>
            <person name="Stankova E."/>
            <person name="Vrbovska V."/>
            <person name="Kovarovic V."/>
            <person name="Bartak M."/>
            <person name="Svec P."/>
            <person name="Pantucek R."/>
        </authorList>
    </citation>
    <scope>NUCLEOTIDE SEQUENCE [LARGE SCALE GENOMIC DNA]</scope>
    <source>
        <strain evidence="1 2">CCM 8692</strain>
    </source>
</reference>
<dbReference type="EMBL" id="VUYU01000007">
    <property type="protein sequence ID" value="NHZ34474.1"/>
    <property type="molecule type" value="Genomic_DNA"/>
</dbReference>
<dbReference type="Pfam" id="PF18906">
    <property type="entry name" value="Phage_tube_2"/>
    <property type="match status" value="1"/>
</dbReference>
<keyword evidence="2" id="KW-1185">Reference proteome</keyword>
<gene>
    <name evidence="1" type="ORF">F0185_12870</name>
</gene>
<comment type="caution">
    <text evidence="1">The sequence shown here is derived from an EMBL/GenBank/DDBJ whole genome shotgun (WGS) entry which is preliminary data.</text>
</comment>
<name>A0ABX0LSQ5_9BURK</name>
<accession>A0ABX0LSQ5</accession>
<dbReference type="InterPro" id="IPR044000">
    <property type="entry name" value="Phage_tube_2"/>
</dbReference>
<evidence type="ECO:0000313" key="2">
    <source>
        <dbReference type="Proteomes" id="UP000785613"/>
    </source>
</evidence>